<protein>
    <submittedName>
        <fullName evidence="2">Class I SAM-dependent methyltransferase</fullName>
        <ecNumber evidence="2">2.1.-.-</ecNumber>
    </submittedName>
</protein>
<dbReference type="RefSeq" id="WP_309202471.1">
    <property type="nucleotide sequence ID" value="NZ_CP133548.1"/>
</dbReference>
<evidence type="ECO:0000313" key="3">
    <source>
        <dbReference type="Proteomes" id="UP001239782"/>
    </source>
</evidence>
<dbReference type="Gene3D" id="3.40.50.150">
    <property type="entry name" value="Vaccinia Virus protein VP39"/>
    <property type="match status" value="1"/>
</dbReference>
<evidence type="ECO:0000259" key="1">
    <source>
        <dbReference type="Pfam" id="PF13847"/>
    </source>
</evidence>
<organism evidence="2 3">
    <name type="scientific">Pleionea litopenaei</name>
    <dbReference type="NCBI Taxonomy" id="3070815"/>
    <lineage>
        <taxon>Bacteria</taxon>
        <taxon>Pseudomonadati</taxon>
        <taxon>Pseudomonadota</taxon>
        <taxon>Gammaproteobacteria</taxon>
        <taxon>Oceanospirillales</taxon>
        <taxon>Pleioneaceae</taxon>
        <taxon>Pleionea</taxon>
    </lineage>
</organism>
<keyword evidence="2" id="KW-0808">Transferase</keyword>
<dbReference type="Pfam" id="PF13847">
    <property type="entry name" value="Methyltransf_31"/>
    <property type="match status" value="1"/>
</dbReference>
<name>A0AA51RTJ7_9GAMM</name>
<keyword evidence="3" id="KW-1185">Reference proteome</keyword>
<proteinExistence type="predicted"/>
<dbReference type="Proteomes" id="UP001239782">
    <property type="component" value="Chromosome"/>
</dbReference>
<dbReference type="KEGG" id="plei:Q9312_00020"/>
<dbReference type="PANTHER" id="PTHR45128:SF1">
    <property type="entry name" value="S-ADENOSYLMETHIONINE-DEPENDENT METHYLTRANSFERASE RV2258C"/>
    <property type="match status" value="1"/>
</dbReference>
<dbReference type="CDD" id="cd02440">
    <property type="entry name" value="AdoMet_MTases"/>
    <property type="match status" value="1"/>
</dbReference>
<dbReference type="GO" id="GO:0008168">
    <property type="term" value="F:methyltransferase activity"/>
    <property type="evidence" value="ECO:0007669"/>
    <property type="project" value="UniProtKB-KW"/>
</dbReference>
<gene>
    <name evidence="2" type="ORF">Q9312_00020</name>
</gene>
<reference evidence="2 3" key="1">
    <citation type="submission" date="2023-08" db="EMBL/GenBank/DDBJ databases">
        <title>Pleionea litopenaei sp. nov., isolated from stomach of juvenile Litopenaeus vannamei.</title>
        <authorList>
            <person name="Rho A.M."/>
            <person name="Hwang C.Y."/>
        </authorList>
    </citation>
    <scope>NUCLEOTIDE SEQUENCE [LARGE SCALE GENOMIC DNA]</scope>
    <source>
        <strain evidence="2 3">HL-JVS1</strain>
    </source>
</reference>
<dbReference type="InterPro" id="IPR029063">
    <property type="entry name" value="SAM-dependent_MTases_sf"/>
</dbReference>
<accession>A0AA51RTJ7</accession>
<dbReference type="AlphaFoldDB" id="A0AA51RTJ7"/>
<keyword evidence="2" id="KW-0489">Methyltransferase</keyword>
<evidence type="ECO:0000313" key="2">
    <source>
        <dbReference type="EMBL" id="WMS87330.1"/>
    </source>
</evidence>
<dbReference type="SUPFAM" id="SSF53335">
    <property type="entry name" value="S-adenosyl-L-methionine-dependent methyltransferases"/>
    <property type="match status" value="1"/>
</dbReference>
<dbReference type="EC" id="2.1.-.-" evidence="2"/>
<dbReference type="InterPro" id="IPR053173">
    <property type="entry name" value="SAM-binding_MTase"/>
</dbReference>
<dbReference type="PANTHER" id="PTHR45128">
    <property type="entry name" value="METHYLTRANSFERASE TYPE 11"/>
    <property type="match status" value="1"/>
</dbReference>
<dbReference type="EMBL" id="CP133548">
    <property type="protein sequence ID" value="WMS87330.1"/>
    <property type="molecule type" value="Genomic_DNA"/>
</dbReference>
<dbReference type="InterPro" id="IPR025714">
    <property type="entry name" value="Methyltranfer_dom"/>
</dbReference>
<feature type="domain" description="Methyltransferase" evidence="1">
    <location>
        <begin position="79"/>
        <end position="171"/>
    </location>
</feature>
<dbReference type="GO" id="GO:0032259">
    <property type="term" value="P:methylation"/>
    <property type="evidence" value="ECO:0007669"/>
    <property type="project" value="UniProtKB-KW"/>
</dbReference>
<sequence>MKKENIELSNYHEFNLHSAHSQDAVDKINKSFYGRFNFPWYPSIAEKFNDQSFSINMLNQDIGSWDHSRIQKSAKIWVAGCGTNQAVLTALKYPESEITGTDISVESLAAARALAEKLNVTNLKLEEKSINDVTYKDEFDYIICTGVIHHNANPQIPLEKLSNALKKNGIMELFVYNYYRRILNTAFQKAIRLICTDDGTPNIDLELPLTNLMINNSAHSCSGLMQSQLFHLKGAHECDIADKLLQPVEHSYTVETFDRLVQECQLQIVSNCICSWDKVEDALSFEMKFHDKELAEKYESLPDITRWKIGNLLLLEESPNTWFYLQKKESDFAVKDTHQINAEFLDTVFEKTKAKTDLFVRNHDDSYLLATKGKSYPQPEIPTNNIASLVFNRVDGKKTVREILSSLGTNLGFYELNDLRMRLTTTAFPYLVSIKNKI</sequence>